<reference evidence="7" key="1">
    <citation type="submission" date="2015-03" db="EMBL/GenBank/DDBJ databases">
        <authorList>
            <person name="Nijsse Bart"/>
        </authorList>
    </citation>
    <scope>NUCLEOTIDE SEQUENCE [LARGE SCALE GENOMIC DNA]</scope>
</reference>
<evidence type="ECO:0000313" key="6">
    <source>
        <dbReference type="EMBL" id="CQR70179.1"/>
    </source>
</evidence>
<evidence type="ECO:0000256" key="3">
    <source>
        <dbReference type="ARBA" id="ARBA00022989"/>
    </source>
</evidence>
<dbReference type="Gene3D" id="1.20.120.1630">
    <property type="match status" value="1"/>
</dbReference>
<organism evidence="6 7">
    <name type="scientific">Sporomusa ovata</name>
    <dbReference type="NCBI Taxonomy" id="2378"/>
    <lineage>
        <taxon>Bacteria</taxon>
        <taxon>Bacillati</taxon>
        <taxon>Bacillota</taxon>
        <taxon>Negativicutes</taxon>
        <taxon>Selenomonadales</taxon>
        <taxon>Sporomusaceae</taxon>
        <taxon>Sporomusa</taxon>
    </lineage>
</organism>
<accession>A0A0U1KST9</accession>
<keyword evidence="2 5" id="KW-0812">Transmembrane</keyword>
<keyword evidence="3 5" id="KW-1133">Transmembrane helix</keyword>
<dbReference type="Proteomes" id="UP000049855">
    <property type="component" value="Unassembled WGS sequence"/>
</dbReference>
<evidence type="ECO:0000256" key="2">
    <source>
        <dbReference type="ARBA" id="ARBA00022692"/>
    </source>
</evidence>
<sequence length="126" mass="14606">MLIWFTSVGLPVFMPIKTGSVVFYSGMLIFFVGMVLNIIALWNYITTPPDQPVTKGLYKYSRNPIYVVYGFTWYGVGLALGSWLLIIINTIKLFTSHCGILEEENYCLQKYGEEFRCYINKVPRYF</sequence>
<keyword evidence="7" id="KW-1185">Reference proteome</keyword>
<evidence type="ECO:0000256" key="1">
    <source>
        <dbReference type="ARBA" id="ARBA00004127"/>
    </source>
</evidence>
<evidence type="ECO:0000256" key="4">
    <source>
        <dbReference type="ARBA" id="ARBA00023136"/>
    </source>
</evidence>
<evidence type="ECO:0000313" key="7">
    <source>
        <dbReference type="Proteomes" id="UP000049855"/>
    </source>
</evidence>
<gene>
    <name evidence="6" type="ORF">SpAn4DRAFT_4691</name>
</gene>
<dbReference type="GO" id="GO:0012505">
    <property type="term" value="C:endomembrane system"/>
    <property type="evidence" value="ECO:0007669"/>
    <property type="project" value="UniProtKB-SubCell"/>
</dbReference>
<dbReference type="AlphaFoldDB" id="A0A0U1KST9"/>
<dbReference type="InterPro" id="IPR007318">
    <property type="entry name" value="Phopholipid_MeTrfase"/>
</dbReference>
<keyword evidence="4 5" id="KW-0472">Membrane</keyword>
<comment type="subcellular location">
    <subcellularLocation>
        <location evidence="1">Endomembrane system</location>
        <topology evidence="1">Multi-pass membrane protein</topology>
    </subcellularLocation>
</comment>
<dbReference type="Pfam" id="PF04191">
    <property type="entry name" value="PEMT"/>
    <property type="match status" value="1"/>
</dbReference>
<dbReference type="EMBL" id="CTRP01000002">
    <property type="protein sequence ID" value="CQR70179.1"/>
    <property type="molecule type" value="Genomic_DNA"/>
</dbReference>
<name>A0A0U1KST9_9FIRM</name>
<protein>
    <submittedName>
        <fullName evidence="6">Uncharacterized protein</fullName>
    </submittedName>
</protein>
<proteinExistence type="predicted"/>
<evidence type="ECO:0000256" key="5">
    <source>
        <dbReference type="SAM" id="Phobius"/>
    </source>
</evidence>
<feature type="transmembrane region" description="Helical" evidence="5">
    <location>
        <begin position="21"/>
        <end position="45"/>
    </location>
</feature>
<feature type="transmembrane region" description="Helical" evidence="5">
    <location>
        <begin position="65"/>
        <end position="88"/>
    </location>
</feature>